<proteinExistence type="predicted"/>
<dbReference type="Proteomes" id="UP001152622">
    <property type="component" value="Chromosome 2"/>
</dbReference>
<keyword evidence="3" id="KW-1185">Reference proteome</keyword>
<protein>
    <submittedName>
        <fullName evidence="2">Uncharacterized protein</fullName>
    </submittedName>
</protein>
<reference evidence="2" key="1">
    <citation type="journal article" date="2023" name="Science">
        <title>Genome structures resolve the early diversification of teleost fishes.</title>
        <authorList>
            <person name="Parey E."/>
            <person name="Louis A."/>
            <person name="Montfort J."/>
            <person name="Bouchez O."/>
            <person name="Roques C."/>
            <person name="Iampietro C."/>
            <person name="Lluch J."/>
            <person name="Castinel A."/>
            <person name="Donnadieu C."/>
            <person name="Desvignes T."/>
            <person name="Floi Bucao C."/>
            <person name="Jouanno E."/>
            <person name="Wen M."/>
            <person name="Mejri S."/>
            <person name="Dirks R."/>
            <person name="Jansen H."/>
            <person name="Henkel C."/>
            <person name="Chen W.J."/>
            <person name="Zahm M."/>
            <person name="Cabau C."/>
            <person name="Klopp C."/>
            <person name="Thompson A.W."/>
            <person name="Robinson-Rechavi M."/>
            <person name="Braasch I."/>
            <person name="Lecointre G."/>
            <person name="Bobe J."/>
            <person name="Postlethwait J.H."/>
            <person name="Berthelot C."/>
            <person name="Roest Crollius H."/>
            <person name="Guiguen Y."/>
        </authorList>
    </citation>
    <scope>NUCLEOTIDE SEQUENCE</scope>
    <source>
        <strain evidence="2">WJC10195</strain>
    </source>
</reference>
<dbReference type="AlphaFoldDB" id="A0A9Q1G810"/>
<gene>
    <name evidence="2" type="ORF">SKAU_G00071970</name>
</gene>
<accession>A0A9Q1G810</accession>
<evidence type="ECO:0000313" key="3">
    <source>
        <dbReference type="Proteomes" id="UP001152622"/>
    </source>
</evidence>
<organism evidence="2 3">
    <name type="scientific">Synaphobranchus kaupii</name>
    <name type="common">Kaup's arrowtooth eel</name>
    <dbReference type="NCBI Taxonomy" id="118154"/>
    <lineage>
        <taxon>Eukaryota</taxon>
        <taxon>Metazoa</taxon>
        <taxon>Chordata</taxon>
        <taxon>Craniata</taxon>
        <taxon>Vertebrata</taxon>
        <taxon>Euteleostomi</taxon>
        <taxon>Actinopterygii</taxon>
        <taxon>Neopterygii</taxon>
        <taxon>Teleostei</taxon>
        <taxon>Anguilliformes</taxon>
        <taxon>Synaphobranchidae</taxon>
        <taxon>Synaphobranchus</taxon>
    </lineage>
</organism>
<comment type="caution">
    <text evidence="2">The sequence shown here is derived from an EMBL/GenBank/DDBJ whole genome shotgun (WGS) entry which is preliminary data.</text>
</comment>
<name>A0A9Q1G810_SYNKA</name>
<dbReference type="EMBL" id="JAINUF010000002">
    <property type="protein sequence ID" value="KAJ8376617.1"/>
    <property type="molecule type" value="Genomic_DNA"/>
</dbReference>
<evidence type="ECO:0000313" key="2">
    <source>
        <dbReference type="EMBL" id="KAJ8376617.1"/>
    </source>
</evidence>
<feature type="region of interest" description="Disordered" evidence="1">
    <location>
        <begin position="56"/>
        <end position="79"/>
    </location>
</feature>
<sequence length="79" mass="8722">MVTQALEEGGWQTDIQWEQNSNIMTLAGRSTLANLAPTAASPSRVQVNAAPPARLLNTNAQQERRGRWAVPPVDRTVRR</sequence>
<evidence type="ECO:0000256" key="1">
    <source>
        <dbReference type="SAM" id="MobiDB-lite"/>
    </source>
</evidence>